<dbReference type="InterPro" id="IPR051911">
    <property type="entry name" value="SDR_oxidoreductase"/>
</dbReference>
<dbReference type="Gene3D" id="3.40.50.720">
    <property type="entry name" value="NAD(P)-binding Rossmann-like Domain"/>
    <property type="match status" value="1"/>
</dbReference>
<dbReference type="RefSeq" id="WP_073422133.1">
    <property type="nucleotide sequence ID" value="NZ_FQVX01000004.1"/>
</dbReference>
<keyword evidence="5" id="KW-1185">Reference proteome</keyword>
<gene>
    <name evidence="4" type="ORF">SAMN05444351_4008</name>
</gene>
<reference evidence="4 5" key="1">
    <citation type="submission" date="2016-11" db="EMBL/GenBank/DDBJ databases">
        <authorList>
            <person name="Jaros S."/>
            <person name="Januszkiewicz K."/>
            <person name="Wedrychowicz H."/>
        </authorList>
    </citation>
    <scope>NUCLEOTIDE SEQUENCE [LARGE SCALE GENOMIC DNA]</scope>
    <source>
        <strain evidence="4 5">DSM 45408</strain>
    </source>
</reference>
<keyword evidence="2" id="KW-0560">Oxidoreductase</keyword>
<dbReference type="Proteomes" id="UP000184471">
    <property type="component" value="Unassembled WGS sequence"/>
</dbReference>
<dbReference type="PRINTS" id="PR00080">
    <property type="entry name" value="SDRFAMILY"/>
</dbReference>
<sequence length="276" mass="29472">MTTTWFITGAGSGFGREWAEAALERGDRVAATARSADRLGELADRYGDAVVPLALDVTDREQVRAVVAEAHDRLGRLDVVVNNAGFGHLGMVEELGEDEIRASLETNLLGTLWVTQAALPLLRAQGSGHLVQVTSEGGVTAFPQFGAYHAAKWAVEGLSQSLRQEVAGFGIRVTCVEPGPYATDFAARGLRRSDELAAYDDLRGSIDRTAWQLGDPRATRAAILAVVDAEEPPARIVFGRALAGIEADYAERLATWRRWEPVSLAAFGEGAGTAAV</sequence>
<protein>
    <submittedName>
        <fullName evidence="4">NADP-dependent 3-hydroxy acid dehydrogenase YdfG</fullName>
    </submittedName>
</protein>
<dbReference type="PANTHER" id="PTHR43976">
    <property type="entry name" value="SHORT CHAIN DEHYDROGENASE"/>
    <property type="match status" value="1"/>
</dbReference>
<dbReference type="STRING" id="1070870.SAMN05444351_4008"/>
<dbReference type="SUPFAM" id="SSF51735">
    <property type="entry name" value="NAD(P)-binding Rossmann-fold domains"/>
    <property type="match status" value="1"/>
</dbReference>
<evidence type="ECO:0000256" key="1">
    <source>
        <dbReference type="ARBA" id="ARBA00006484"/>
    </source>
</evidence>
<dbReference type="AlphaFoldDB" id="A0A1M5Q7K9"/>
<dbReference type="CDD" id="cd05374">
    <property type="entry name" value="17beta-HSD-like_SDR_c"/>
    <property type="match status" value="1"/>
</dbReference>
<evidence type="ECO:0000256" key="3">
    <source>
        <dbReference type="RuleBase" id="RU000363"/>
    </source>
</evidence>
<organism evidence="4 5">
    <name type="scientific">Geodermatophilus nigrescens</name>
    <dbReference type="NCBI Taxonomy" id="1070870"/>
    <lineage>
        <taxon>Bacteria</taxon>
        <taxon>Bacillati</taxon>
        <taxon>Actinomycetota</taxon>
        <taxon>Actinomycetes</taxon>
        <taxon>Geodermatophilales</taxon>
        <taxon>Geodermatophilaceae</taxon>
        <taxon>Geodermatophilus</taxon>
    </lineage>
</organism>
<evidence type="ECO:0000313" key="5">
    <source>
        <dbReference type="Proteomes" id="UP000184471"/>
    </source>
</evidence>
<name>A0A1M5Q7K9_9ACTN</name>
<dbReference type="InterPro" id="IPR036291">
    <property type="entry name" value="NAD(P)-bd_dom_sf"/>
</dbReference>
<dbReference type="PANTHER" id="PTHR43976:SF16">
    <property type="entry name" value="SHORT-CHAIN DEHYDROGENASE_REDUCTASE FAMILY PROTEIN"/>
    <property type="match status" value="1"/>
</dbReference>
<accession>A0A1M5Q7K9</accession>
<dbReference type="GO" id="GO:0016491">
    <property type="term" value="F:oxidoreductase activity"/>
    <property type="evidence" value="ECO:0007669"/>
    <property type="project" value="UniProtKB-KW"/>
</dbReference>
<dbReference type="InterPro" id="IPR002347">
    <property type="entry name" value="SDR_fam"/>
</dbReference>
<evidence type="ECO:0000256" key="2">
    <source>
        <dbReference type="ARBA" id="ARBA00023002"/>
    </source>
</evidence>
<proteinExistence type="inferred from homology"/>
<dbReference type="EMBL" id="FQVX01000004">
    <property type="protein sequence ID" value="SHH09453.1"/>
    <property type="molecule type" value="Genomic_DNA"/>
</dbReference>
<dbReference type="PRINTS" id="PR00081">
    <property type="entry name" value="GDHRDH"/>
</dbReference>
<dbReference type="NCBIfam" id="NF006114">
    <property type="entry name" value="PRK08263.1"/>
    <property type="match status" value="1"/>
</dbReference>
<dbReference type="Pfam" id="PF00106">
    <property type="entry name" value="adh_short"/>
    <property type="match status" value="1"/>
</dbReference>
<dbReference type="OrthoDB" id="9792003at2"/>
<evidence type="ECO:0000313" key="4">
    <source>
        <dbReference type="EMBL" id="SHH09453.1"/>
    </source>
</evidence>
<comment type="similarity">
    <text evidence="1 3">Belongs to the short-chain dehydrogenases/reductases (SDR) family.</text>
</comment>